<dbReference type="STRING" id="56723.ENSLBEP00000022139"/>
<dbReference type="AlphaFoldDB" id="A0A3Q3FRQ8"/>
<proteinExistence type="predicted"/>
<keyword evidence="4" id="KW-1185">Reference proteome</keyword>
<dbReference type="Pfam" id="PF13837">
    <property type="entry name" value="Myb_DNA-bind_4"/>
    <property type="match status" value="1"/>
</dbReference>
<evidence type="ECO:0000313" key="4">
    <source>
        <dbReference type="Proteomes" id="UP000261660"/>
    </source>
</evidence>
<dbReference type="GO" id="GO:0005856">
    <property type="term" value="C:cytoskeleton"/>
    <property type="evidence" value="ECO:0007669"/>
    <property type="project" value="TreeGrafter"/>
</dbReference>
<dbReference type="OrthoDB" id="10261408at2759"/>
<sequence>MEFQDHAYTSTTCDQVSVSDFTYKMNSKETEDFVKLRVSNKYLFSGKRNTSMWAWRAILKHMNLQHKMTHSQASKKWENLKKKYKLLKNPPDGVRLFPESWPHYKLMDDAMEGRLEGNAPILKAFPVDKNNRDFLTANPNPRKRKISMLLNSSTASLVGGPEIEVSLNGDEDGEEDMAHEGSQEMDRIIQEVDNERDMMDSERLLMEREKEVMERERMVLQRERAVMDREIAAVDRERASLERERATIEREKALLEREKASLERDRAAVSRDRLALGREKARLERLFVPRERTGDVTEDGSKTNDSDNIDRKERFLNSFEKLIENF</sequence>
<organism evidence="3 4">
    <name type="scientific">Labrus bergylta</name>
    <name type="common">ballan wrasse</name>
    <dbReference type="NCBI Taxonomy" id="56723"/>
    <lineage>
        <taxon>Eukaryota</taxon>
        <taxon>Metazoa</taxon>
        <taxon>Chordata</taxon>
        <taxon>Craniata</taxon>
        <taxon>Vertebrata</taxon>
        <taxon>Euteleostomi</taxon>
        <taxon>Actinopterygii</taxon>
        <taxon>Neopterygii</taxon>
        <taxon>Teleostei</taxon>
        <taxon>Neoteleostei</taxon>
        <taxon>Acanthomorphata</taxon>
        <taxon>Eupercaria</taxon>
        <taxon>Labriformes</taxon>
        <taxon>Labridae</taxon>
        <taxon>Labrus</taxon>
    </lineage>
</organism>
<name>A0A3Q3FRQ8_9LABR</name>
<dbReference type="Proteomes" id="UP000261660">
    <property type="component" value="Unplaced"/>
</dbReference>
<dbReference type="InterPro" id="IPR044822">
    <property type="entry name" value="Myb_DNA-bind_4"/>
</dbReference>
<dbReference type="PANTHER" id="PTHR38709">
    <property type="entry name" value="SI:CH73-193C12.2-RELATED"/>
    <property type="match status" value="1"/>
</dbReference>
<dbReference type="PANTHER" id="PTHR38709:SF1">
    <property type="entry name" value="DREBRIN"/>
    <property type="match status" value="1"/>
</dbReference>
<protein>
    <submittedName>
        <fullName evidence="3">Si:dkeyp-38g8.5</fullName>
    </submittedName>
</protein>
<reference evidence="3" key="1">
    <citation type="submission" date="2025-08" db="UniProtKB">
        <authorList>
            <consortium name="Ensembl"/>
        </authorList>
    </citation>
    <scope>IDENTIFICATION</scope>
</reference>
<feature type="coiled-coil region" evidence="1">
    <location>
        <begin position="203"/>
        <end position="272"/>
    </location>
</feature>
<reference evidence="3" key="2">
    <citation type="submission" date="2025-09" db="UniProtKB">
        <authorList>
            <consortium name="Ensembl"/>
        </authorList>
    </citation>
    <scope>IDENTIFICATION</scope>
</reference>
<keyword evidence="1" id="KW-0175">Coiled coil</keyword>
<feature type="domain" description="Myb/SANT-like DNA-binding" evidence="2">
    <location>
        <begin position="26"/>
        <end position="109"/>
    </location>
</feature>
<evidence type="ECO:0000313" key="3">
    <source>
        <dbReference type="Ensembl" id="ENSLBEP00000022139.1"/>
    </source>
</evidence>
<evidence type="ECO:0000256" key="1">
    <source>
        <dbReference type="SAM" id="Coils"/>
    </source>
</evidence>
<dbReference type="InParanoid" id="A0A3Q3FRQ8"/>
<accession>A0A3Q3FRQ8</accession>
<dbReference type="RefSeq" id="XP_020509319.1">
    <property type="nucleotide sequence ID" value="XM_020653663.3"/>
</dbReference>
<dbReference type="GeneTree" id="ENSGT00640000091774"/>
<evidence type="ECO:0000259" key="2">
    <source>
        <dbReference type="Pfam" id="PF13837"/>
    </source>
</evidence>
<dbReference type="GeneID" id="109998786"/>
<dbReference type="Ensembl" id="ENSLBET00000023313.1">
    <property type="protein sequence ID" value="ENSLBEP00000022139.1"/>
    <property type="gene ID" value="ENSLBEG00000017011.1"/>
</dbReference>